<gene>
    <name evidence="3" type="ORF">QM480_06500</name>
</gene>
<feature type="domain" description="TtsA-like Glycoside hydrolase family 108" evidence="1">
    <location>
        <begin position="30"/>
        <end position="126"/>
    </location>
</feature>
<dbReference type="InterPro" id="IPR023346">
    <property type="entry name" value="Lysozyme-like_dom_sf"/>
</dbReference>
<reference evidence="3 4" key="1">
    <citation type="submission" date="2023-05" db="EMBL/GenBank/DDBJ databases">
        <title>Novel species of genus Flectobacillus isolated from stream in China.</title>
        <authorList>
            <person name="Lu H."/>
        </authorList>
    </citation>
    <scope>NUCLEOTIDE SEQUENCE [LARGE SCALE GENOMIC DNA]</scope>
    <source>
        <strain evidence="3 4">DC10W</strain>
    </source>
</reference>
<dbReference type="Gene3D" id="1.20.141.10">
    <property type="entry name" value="Chitosanase, subunit A, domain 1"/>
    <property type="match status" value="1"/>
</dbReference>
<evidence type="ECO:0000313" key="3">
    <source>
        <dbReference type="EMBL" id="MDI9863965.1"/>
    </source>
</evidence>
<dbReference type="GO" id="GO:0016787">
    <property type="term" value="F:hydrolase activity"/>
    <property type="evidence" value="ECO:0007669"/>
    <property type="project" value="UniProtKB-KW"/>
</dbReference>
<dbReference type="SUPFAM" id="SSF53955">
    <property type="entry name" value="Lysozyme-like"/>
    <property type="match status" value="1"/>
</dbReference>
<dbReference type="EMBL" id="JASHID010000003">
    <property type="protein sequence ID" value="MDI9863965.1"/>
    <property type="molecule type" value="Genomic_DNA"/>
</dbReference>
<proteinExistence type="predicted"/>
<dbReference type="InterPro" id="IPR018537">
    <property type="entry name" value="Peptidoglycan-bd_3"/>
</dbReference>
<dbReference type="RefSeq" id="WP_283369199.1">
    <property type="nucleotide sequence ID" value="NZ_JASHID010000003.1"/>
</dbReference>
<dbReference type="InterPro" id="IPR008565">
    <property type="entry name" value="TtsA-like_GH18_dom"/>
</dbReference>
<dbReference type="PROSITE" id="PS00018">
    <property type="entry name" value="EF_HAND_1"/>
    <property type="match status" value="1"/>
</dbReference>
<organism evidence="3 4">
    <name type="scientific">Flectobacillus longus</name>
    <dbReference type="NCBI Taxonomy" id="2984207"/>
    <lineage>
        <taxon>Bacteria</taxon>
        <taxon>Pseudomonadati</taxon>
        <taxon>Bacteroidota</taxon>
        <taxon>Cytophagia</taxon>
        <taxon>Cytophagales</taxon>
        <taxon>Flectobacillaceae</taxon>
        <taxon>Flectobacillus</taxon>
    </lineage>
</organism>
<evidence type="ECO:0000259" key="2">
    <source>
        <dbReference type="Pfam" id="PF09374"/>
    </source>
</evidence>
<evidence type="ECO:0000313" key="4">
    <source>
        <dbReference type="Proteomes" id="UP001236569"/>
    </source>
</evidence>
<evidence type="ECO:0000259" key="1">
    <source>
        <dbReference type="Pfam" id="PF05838"/>
    </source>
</evidence>
<keyword evidence="3" id="KW-0378">Hydrolase</keyword>
<dbReference type="Pfam" id="PF05838">
    <property type="entry name" value="Glyco_hydro_108"/>
    <property type="match status" value="1"/>
</dbReference>
<name>A0ABT6YK94_9BACT</name>
<feature type="domain" description="Peptidoglycan binding" evidence="2">
    <location>
        <begin position="135"/>
        <end position="196"/>
    </location>
</feature>
<accession>A0ABT6YK94</accession>
<comment type="caution">
    <text evidence="3">The sequence shown here is derived from an EMBL/GenBank/DDBJ whole genome shotgun (WGS) entry which is preliminary data.</text>
</comment>
<sequence length="209" mass="23722">MKGKILVLIVFLIFCPKILNAAKLDLYFPHLMKSEGLLFVVIQWDRGNETKFGVTLVTYKIACARMIAVSCDKNRDGVVSAHDLALTTQQDVKPIYRVMYWEQARADEIKNQAIAEQIVDILVNMGAGKGRQHIKAIQKFVGAQSDGIIGSGTIRKINATNQKILYNSIVKYRLNYYKAIGVGNQKKFLRGWLNRVHNLKAIHKNEKYL</sequence>
<protein>
    <submittedName>
        <fullName evidence="3">Glycosyl hydrolase 108 family protein</fullName>
    </submittedName>
</protein>
<dbReference type="InterPro" id="IPR018247">
    <property type="entry name" value="EF_Hand_1_Ca_BS"/>
</dbReference>
<keyword evidence="4" id="KW-1185">Reference proteome</keyword>
<dbReference type="Proteomes" id="UP001236569">
    <property type="component" value="Unassembled WGS sequence"/>
</dbReference>
<dbReference type="Pfam" id="PF09374">
    <property type="entry name" value="PG_binding_3"/>
    <property type="match status" value="1"/>
</dbReference>